<organism evidence="7 8">
    <name type="scientific">Marinobacter segnicrescens</name>
    <dbReference type="NCBI Taxonomy" id="430453"/>
    <lineage>
        <taxon>Bacteria</taxon>
        <taxon>Pseudomonadati</taxon>
        <taxon>Pseudomonadota</taxon>
        <taxon>Gammaproteobacteria</taxon>
        <taxon>Pseudomonadales</taxon>
        <taxon>Marinobacteraceae</taxon>
        <taxon>Marinobacter</taxon>
    </lineage>
</organism>
<dbReference type="RefSeq" id="WP_091849045.1">
    <property type="nucleotide sequence ID" value="NZ_FOHZ01000003.1"/>
</dbReference>
<evidence type="ECO:0000256" key="1">
    <source>
        <dbReference type="ARBA" id="ARBA00004141"/>
    </source>
</evidence>
<feature type="transmembrane region" description="Helical" evidence="5">
    <location>
        <begin position="113"/>
        <end position="138"/>
    </location>
</feature>
<proteinExistence type="predicted"/>
<dbReference type="AlphaFoldDB" id="A0A1I0AQE1"/>
<evidence type="ECO:0000256" key="5">
    <source>
        <dbReference type="SAM" id="Phobius"/>
    </source>
</evidence>
<dbReference type="Pfam" id="PF07298">
    <property type="entry name" value="NnrU"/>
    <property type="match status" value="1"/>
</dbReference>
<dbReference type="InterPro" id="IPR009915">
    <property type="entry name" value="NnrU_dom"/>
</dbReference>
<feature type="transmembrane region" description="Helical" evidence="5">
    <location>
        <begin position="159"/>
        <end position="179"/>
    </location>
</feature>
<evidence type="ECO:0000313" key="7">
    <source>
        <dbReference type="EMBL" id="SES96398.1"/>
    </source>
</evidence>
<feature type="transmembrane region" description="Helical" evidence="5">
    <location>
        <begin position="71"/>
        <end position="93"/>
    </location>
</feature>
<dbReference type="EMBL" id="FOHZ01000003">
    <property type="protein sequence ID" value="SES96398.1"/>
    <property type="molecule type" value="Genomic_DNA"/>
</dbReference>
<reference evidence="8" key="1">
    <citation type="submission" date="2016-10" db="EMBL/GenBank/DDBJ databases">
        <authorList>
            <person name="Varghese N."/>
            <person name="Submissions S."/>
        </authorList>
    </citation>
    <scope>NUCLEOTIDE SEQUENCE [LARGE SCALE GENOMIC DNA]</scope>
    <source>
        <strain evidence="8">CGMCC 1.6489</strain>
    </source>
</reference>
<evidence type="ECO:0000256" key="3">
    <source>
        <dbReference type="ARBA" id="ARBA00022989"/>
    </source>
</evidence>
<dbReference type="Proteomes" id="UP000198762">
    <property type="component" value="Unassembled WGS sequence"/>
</dbReference>
<keyword evidence="3 5" id="KW-1133">Transmembrane helix</keyword>
<evidence type="ECO:0000256" key="4">
    <source>
        <dbReference type="ARBA" id="ARBA00023136"/>
    </source>
</evidence>
<feature type="domain" description="NnrU" evidence="6">
    <location>
        <begin position="3"/>
        <end position="188"/>
    </location>
</feature>
<dbReference type="STRING" id="430453.SAMN04487962_10361"/>
<comment type="subcellular location">
    <subcellularLocation>
        <location evidence="1">Membrane</location>
        <topology evidence="1">Multi-pass membrane protein</topology>
    </subcellularLocation>
</comment>
<feature type="transmembrane region" description="Helical" evidence="5">
    <location>
        <begin position="40"/>
        <end position="59"/>
    </location>
</feature>
<sequence>MGILVLGLIIFLGIHSLSIVNEPLRNRMVQSMGEGAFKGIYSAIALVGLVLIFWGYGAARLDPVLLYSPPAWLRHLAMLLLVPVFPLLFAAYFPGRISRTLKHPMLVAVKLWAVAHLLANGMAHDVLLFGAFLAWAVVDRISLKRRTARDIPTLPAQPFNDLIALVGGLAVYVLFVVWAHQWLIGVAPV</sequence>
<keyword evidence="2 5" id="KW-0812">Transmembrane</keyword>
<dbReference type="GO" id="GO:0016020">
    <property type="term" value="C:membrane"/>
    <property type="evidence" value="ECO:0007669"/>
    <property type="project" value="UniProtKB-SubCell"/>
</dbReference>
<evidence type="ECO:0000256" key="2">
    <source>
        <dbReference type="ARBA" id="ARBA00022692"/>
    </source>
</evidence>
<dbReference type="OrthoDB" id="5293641at2"/>
<evidence type="ECO:0000313" key="8">
    <source>
        <dbReference type="Proteomes" id="UP000198762"/>
    </source>
</evidence>
<keyword evidence="8" id="KW-1185">Reference proteome</keyword>
<accession>A0A1I0AQE1</accession>
<evidence type="ECO:0000259" key="6">
    <source>
        <dbReference type="Pfam" id="PF07298"/>
    </source>
</evidence>
<keyword evidence="4 5" id="KW-0472">Membrane</keyword>
<name>A0A1I0AQE1_9GAMM</name>
<gene>
    <name evidence="7" type="ORF">SAMN04487962_10361</name>
</gene>
<protein>
    <submittedName>
        <fullName evidence="7">Uncharacterized membrane protein</fullName>
    </submittedName>
</protein>